<dbReference type="Proteomes" id="UP000008305">
    <property type="component" value="Chromosome"/>
</dbReference>
<dbReference type="NCBIfam" id="NF001866">
    <property type="entry name" value="PRK00625.1"/>
    <property type="match status" value="1"/>
</dbReference>
<dbReference type="PANTHER" id="PTHR21087:SF16">
    <property type="entry name" value="SHIKIMATE KINASE 1, CHLOROPLASTIC"/>
    <property type="match status" value="1"/>
</dbReference>
<keyword evidence="4 7" id="KW-0418">Kinase</keyword>
<gene>
    <name evidence="7" type="ordered locus">G5S_1104</name>
</gene>
<evidence type="ECO:0000256" key="5">
    <source>
        <dbReference type="ARBA" id="ARBA00022840"/>
    </source>
</evidence>
<dbReference type="GO" id="GO:0005524">
    <property type="term" value="F:ATP binding"/>
    <property type="evidence" value="ECO:0007669"/>
    <property type="project" value="UniProtKB-KW"/>
</dbReference>
<evidence type="ECO:0000256" key="3">
    <source>
        <dbReference type="ARBA" id="ARBA00022741"/>
    </source>
</evidence>
<dbReference type="Gene3D" id="3.40.50.300">
    <property type="entry name" value="P-loop containing nucleotide triphosphate hydrolases"/>
    <property type="match status" value="1"/>
</dbReference>
<keyword evidence="6" id="KW-0057">Aromatic amino acid biosynthesis</keyword>
<dbReference type="AlphaFoldDB" id="A0AA34RE43"/>
<dbReference type="Pfam" id="PF01202">
    <property type="entry name" value="SKI"/>
    <property type="match status" value="1"/>
</dbReference>
<dbReference type="InterPro" id="IPR000623">
    <property type="entry name" value="Shikimate_kinase/TSH1"/>
</dbReference>
<dbReference type="InterPro" id="IPR031322">
    <property type="entry name" value="Shikimate/glucono_kinase"/>
</dbReference>
<sequence>MKIFLCGLPTSGKSLLGKAFADFLSYTFFDLDDLIIKNYGEGIHTTTAKMFLAYGNATFCHWEAQILHSIPDYNSVVALGGGTLMHNETYQEIRNKGPLVFLSLPLPIVKQRLQTRGLPEKLKEEQAQSSLEEALKKRIKHMKTLATHTFLMDTVILSDPHSLTDACAALRTLLNL</sequence>
<dbReference type="EC" id="2.7.1.71" evidence="7"/>
<dbReference type="CDD" id="cd00464">
    <property type="entry name" value="SK"/>
    <property type="match status" value="1"/>
</dbReference>
<organism evidence="7 8">
    <name type="scientific">Chlamydia pecorum (strain ATCC VR-628 / DSM 29919 / E58)</name>
    <name type="common">Chlamydophila pecorum</name>
    <dbReference type="NCBI Taxonomy" id="331635"/>
    <lineage>
        <taxon>Bacteria</taxon>
        <taxon>Pseudomonadati</taxon>
        <taxon>Chlamydiota</taxon>
        <taxon>Chlamydiia</taxon>
        <taxon>Chlamydiales</taxon>
        <taxon>Chlamydiaceae</taxon>
        <taxon>Chlamydia/Chlamydophila group</taxon>
        <taxon>Chlamydia</taxon>
    </lineage>
</organism>
<dbReference type="PRINTS" id="PR01100">
    <property type="entry name" value="SHIKIMTKNASE"/>
</dbReference>
<keyword evidence="2 7" id="KW-0808">Transferase</keyword>
<name>A0AA34RE43_CHLPE</name>
<protein>
    <submittedName>
        <fullName evidence="7">Shikimate kinase</fullName>
        <ecNumber evidence="7">2.7.1.71</ecNumber>
    </submittedName>
</protein>
<dbReference type="GO" id="GO:0004765">
    <property type="term" value="F:shikimate kinase activity"/>
    <property type="evidence" value="ECO:0007669"/>
    <property type="project" value="UniProtKB-EC"/>
</dbReference>
<dbReference type="KEGG" id="cpm:G5S_1104"/>
<accession>A0AA34RE43</accession>
<dbReference type="GO" id="GO:0009073">
    <property type="term" value="P:aromatic amino acid family biosynthetic process"/>
    <property type="evidence" value="ECO:0007669"/>
    <property type="project" value="UniProtKB-KW"/>
</dbReference>
<evidence type="ECO:0000256" key="4">
    <source>
        <dbReference type="ARBA" id="ARBA00022777"/>
    </source>
</evidence>
<evidence type="ECO:0000256" key="6">
    <source>
        <dbReference type="ARBA" id="ARBA00023141"/>
    </source>
</evidence>
<reference evidence="7 8" key="1">
    <citation type="journal article" date="2011" name="J. Bacteriol.">
        <title>Genome sequence of the obligate intracellular animal pathogen Chlamydia pecorum E58.</title>
        <authorList>
            <person name="Mojica S."/>
            <person name="Huot Creasy H."/>
            <person name="Daugherty S."/>
            <person name="Read T.D."/>
            <person name="Kim T."/>
            <person name="Kaltenboeck B."/>
            <person name="Bavoil P."/>
            <person name="Myers G.S."/>
        </authorList>
    </citation>
    <scope>NUCLEOTIDE SEQUENCE [LARGE SCALE GENOMIC DNA]</scope>
    <source>
        <strain evidence="7 8">E58</strain>
    </source>
</reference>
<evidence type="ECO:0000313" key="7">
    <source>
        <dbReference type="EMBL" id="AEB42017.1"/>
    </source>
</evidence>
<evidence type="ECO:0000256" key="1">
    <source>
        <dbReference type="ARBA" id="ARBA00022605"/>
    </source>
</evidence>
<keyword evidence="5" id="KW-0067">ATP-binding</keyword>
<keyword evidence="8" id="KW-1185">Reference proteome</keyword>
<dbReference type="RefSeq" id="WP_013713095.1">
    <property type="nucleotide sequence ID" value="NC_015408.1"/>
</dbReference>
<dbReference type="InterPro" id="IPR027417">
    <property type="entry name" value="P-loop_NTPase"/>
</dbReference>
<dbReference type="SUPFAM" id="SSF52540">
    <property type="entry name" value="P-loop containing nucleoside triphosphate hydrolases"/>
    <property type="match status" value="1"/>
</dbReference>
<proteinExistence type="predicted"/>
<evidence type="ECO:0000256" key="2">
    <source>
        <dbReference type="ARBA" id="ARBA00022679"/>
    </source>
</evidence>
<dbReference type="EMBL" id="CP002608">
    <property type="protein sequence ID" value="AEB42017.1"/>
    <property type="molecule type" value="Genomic_DNA"/>
</dbReference>
<keyword evidence="3" id="KW-0547">Nucleotide-binding</keyword>
<dbReference type="PANTHER" id="PTHR21087">
    <property type="entry name" value="SHIKIMATE KINASE"/>
    <property type="match status" value="1"/>
</dbReference>
<dbReference type="GeneID" id="99719040"/>
<dbReference type="GO" id="GO:0008652">
    <property type="term" value="P:amino acid biosynthetic process"/>
    <property type="evidence" value="ECO:0007669"/>
    <property type="project" value="UniProtKB-KW"/>
</dbReference>
<keyword evidence="1" id="KW-0028">Amino-acid biosynthesis</keyword>
<evidence type="ECO:0000313" key="8">
    <source>
        <dbReference type="Proteomes" id="UP000008305"/>
    </source>
</evidence>
<dbReference type="GO" id="GO:0005829">
    <property type="term" value="C:cytosol"/>
    <property type="evidence" value="ECO:0007669"/>
    <property type="project" value="TreeGrafter"/>
</dbReference>